<dbReference type="SUPFAM" id="SSF47384">
    <property type="entry name" value="Homodimeric domain of signal transducing histidine kinase"/>
    <property type="match status" value="1"/>
</dbReference>
<evidence type="ECO:0000256" key="2">
    <source>
        <dbReference type="ARBA" id="ARBA00012438"/>
    </source>
</evidence>
<dbReference type="GO" id="GO:0000155">
    <property type="term" value="F:phosphorelay sensor kinase activity"/>
    <property type="evidence" value="ECO:0007669"/>
    <property type="project" value="InterPro"/>
</dbReference>
<dbReference type="InterPro" id="IPR003660">
    <property type="entry name" value="HAMP_dom"/>
</dbReference>
<keyword evidence="7" id="KW-0812">Transmembrane</keyword>
<comment type="caution">
    <text evidence="9">The sequence shown here is derived from an EMBL/GenBank/DDBJ whole genome shotgun (WGS) entry which is preliminary data.</text>
</comment>
<dbReference type="PANTHER" id="PTHR45436:SF5">
    <property type="entry name" value="SENSOR HISTIDINE KINASE TRCS"/>
    <property type="match status" value="1"/>
</dbReference>
<name>X0XEN4_9ZZZZ</name>
<dbReference type="PROSITE" id="PS50885">
    <property type="entry name" value="HAMP"/>
    <property type="match status" value="1"/>
</dbReference>
<keyword evidence="7" id="KW-1133">Transmembrane helix</keyword>
<organism evidence="9">
    <name type="scientific">marine sediment metagenome</name>
    <dbReference type="NCBI Taxonomy" id="412755"/>
    <lineage>
        <taxon>unclassified sequences</taxon>
        <taxon>metagenomes</taxon>
        <taxon>ecological metagenomes</taxon>
    </lineage>
</organism>
<keyword evidence="7" id="KW-0472">Membrane</keyword>
<dbReference type="InterPro" id="IPR003661">
    <property type="entry name" value="HisK_dim/P_dom"/>
</dbReference>
<dbReference type="EMBL" id="BARS01041120">
    <property type="protein sequence ID" value="GAG41649.1"/>
    <property type="molecule type" value="Genomic_DNA"/>
</dbReference>
<evidence type="ECO:0000256" key="4">
    <source>
        <dbReference type="ARBA" id="ARBA00022679"/>
    </source>
</evidence>
<keyword evidence="6" id="KW-0902">Two-component regulatory system</keyword>
<dbReference type="PANTHER" id="PTHR45436">
    <property type="entry name" value="SENSOR HISTIDINE KINASE YKOH"/>
    <property type="match status" value="1"/>
</dbReference>
<dbReference type="InterPro" id="IPR050428">
    <property type="entry name" value="TCS_sensor_his_kinase"/>
</dbReference>
<dbReference type="InterPro" id="IPR036097">
    <property type="entry name" value="HisK_dim/P_sf"/>
</dbReference>
<feature type="transmembrane region" description="Helical" evidence="7">
    <location>
        <begin position="95"/>
        <end position="118"/>
    </location>
</feature>
<proteinExistence type="predicted"/>
<keyword evidence="4" id="KW-0808">Transferase</keyword>
<evidence type="ECO:0000259" key="8">
    <source>
        <dbReference type="PROSITE" id="PS50885"/>
    </source>
</evidence>
<comment type="catalytic activity">
    <reaction evidence="1">
        <text>ATP + protein L-histidine = ADP + protein N-phospho-L-histidine.</text>
        <dbReference type="EC" id="2.7.13.3"/>
    </reaction>
</comment>
<feature type="non-terminal residue" evidence="9">
    <location>
        <position position="253"/>
    </location>
</feature>
<keyword evidence="5" id="KW-0418">Kinase</keyword>
<sequence length="253" mass="28146">KELGGDPEIRLSILQPNGDLLETNLAEDPAQLEQLLSVLNRDVIMTTGQGYFQMQFNLAHVFMPVRDIQDRVLGMIAVSDAIDAATARLPTVRRLLIVALILELILGMAAGIGLAYYIDRDLRAVTEAVSEISSDQPLEKLPERGPEEIRTLIQAYNTTVDRLDDLEESRRQLLANIVHEIARPMGAIQAAVQALLLGADHDPQFRQELLQGMDAQLNRLQPMLDNLTRLHNQVFEAPRLNLQPTPLSPLAAR</sequence>
<dbReference type="SMART" id="SM00388">
    <property type="entry name" value="HisKA"/>
    <property type="match status" value="1"/>
</dbReference>
<dbReference type="GO" id="GO:0016020">
    <property type="term" value="C:membrane"/>
    <property type="evidence" value="ECO:0007669"/>
    <property type="project" value="InterPro"/>
</dbReference>
<keyword evidence="3" id="KW-0597">Phosphoprotein</keyword>
<gene>
    <name evidence="9" type="ORF">S01H1_62587</name>
</gene>
<protein>
    <recommendedName>
        <fullName evidence="2">histidine kinase</fullName>
        <ecNumber evidence="2">2.7.13.3</ecNumber>
    </recommendedName>
</protein>
<accession>X0XEN4</accession>
<evidence type="ECO:0000256" key="7">
    <source>
        <dbReference type="SAM" id="Phobius"/>
    </source>
</evidence>
<dbReference type="EC" id="2.7.13.3" evidence="2"/>
<evidence type="ECO:0000256" key="6">
    <source>
        <dbReference type="ARBA" id="ARBA00023012"/>
    </source>
</evidence>
<feature type="non-terminal residue" evidence="9">
    <location>
        <position position="1"/>
    </location>
</feature>
<dbReference type="SMART" id="SM00304">
    <property type="entry name" value="HAMP"/>
    <property type="match status" value="1"/>
</dbReference>
<evidence type="ECO:0000313" key="9">
    <source>
        <dbReference type="EMBL" id="GAG41649.1"/>
    </source>
</evidence>
<reference evidence="9" key="1">
    <citation type="journal article" date="2014" name="Front. Microbiol.">
        <title>High frequency of phylogenetically diverse reductive dehalogenase-homologous genes in deep subseafloor sedimentary metagenomes.</title>
        <authorList>
            <person name="Kawai M."/>
            <person name="Futagami T."/>
            <person name="Toyoda A."/>
            <person name="Takaki Y."/>
            <person name="Nishi S."/>
            <person name="Hori S."/>
            <person name="Arai W."/>
            <person name="Tsubouchi T."/>
            <person name="Morono Y."/>
            <person name="Uchiyama I."/>
            <person name="Ito T."/>
            <person name="Fujiyama A."/>
            <person name="Inagaki F."/>
            <person name="Takami H."/>
        </authorList>
    </citation>
    <scope>NUCLEOTIDE SEQUENCE</scope>
    <source>
        <strain evidence="9">Expedition CK06-06</strain>
    </source>
</reference>
<evidence type="ECO:0000256" key="1">
    <source>
        <dbReference type="ARBA" id="ARBA00000085"/>
    </source>
</evidence>
<evidence type="ECO:0000256" key="5">
    <source>
        <dbReference type="ARBA" id="ARBA00022777"/>
    </source>
</evidence>
<evidence type="ECO:0000256" key="3">
    <source>
        <dbReference type="ARBA" id="ARBA00022553"/>
    </source>
</evidence>
<dbReference type="CDD" id="cd00082">
    <property type="entry name" value="HisKA"/>
    <property type="match status" value="1"/>
</dbReference>
<dbReference type="AlphaFoldDB" id="X0XEN4"/>
<dbReference type="Gene3D" id="1.10.287.130">
    <property type="match status" value="1"/>
</dbReference>
<feature type="domain" description="HAMP" evidence="8">
    <location>
        <begin position="116"/>
        <end position="168"/>
    </location>
</feature>
<dbReference type="Pfam" id="PF00512">
    <property type="entry name" value="HisKA"/>
    <property type="match status" value="1"/>
</dbReference>